<organism evidence="12 13">
    <name type="scientific">Exilibacterium tricleocarpae</name>
    <dbReference type="NCBI Taxonomy" id="2591008"/>
    <lineage>
        <taxon>Bacteria</taxon>
        <taxon>Pseudomonadati</taxon>
        <taxon>Pseudomonadota</taxon>
        <taxon>Gammaproteobacteria</taxon>
        <taxon>Cellvibrionales</taxon>
        <taxon>Cellvibrionaceae</taxon>
        <taxon>Exilibacterium</taxon>
    </lineage>
</organism>
<dbReference type="InterPro" id="IPR003439">
    <property type="entry name" value="ABC_transporter-like_ATP-bd"/>
</dbReference>
<evidence type="ECO:0000256" key="6">
    <source>
        <dbReference type="ARBA" id="ARBA00022989"/>
    </source>
</evidence>
<keyword evidence="5" id="KW-0067">ATP-binding</keyword>
<evidence type="ECO:0000256" key="3">
    <source>
        <dbReference type="ARBA" id="ARBA00022741"/>
    </source>
</evidence>
<feature type="transmembrane region" description="Helical" evidence="8">
    <location>
        <begin position="407"/>
        <end position="434"/>
    </location>
</feature>
<dbReference type="EMBL" id="VHSG01000006">
    <property type="protein sequence ID" value="TQV84263.1"/>
    <property type="molecule type" value="Genomic_DNA"/>
</dbReference>
<evidence type="ECO:0000256" key="2">
    <source>
        <dbReference type="ARBA" id="ARBA00022692"/>
    </source>
</evidence>
<dbReference type="Pfam" id="PF00664">
    <property type="entry name" value="ABC_membrane"/>
    <property type="match status" value="1"/>
</dbReference>
<comment type="subcellular location">
    <subcellularLocation>
        <location evidence="1">Cell membrane</location>
        <topology evidence="1">Multi-pass membrane protein</topology>
    </subcellularLocation>
</comment>
<feature type="transmembrane region" description="Helical" evidence="8">
    <location>
        <begin position="208"/>
        <end position="226"/>
    </location>
</feature>
<feature type="domain" description="Peptidase C39" evidence="11">
    <location>
        <begin position="22"/>
        <end position="141"/>
    </location>
</feature>
<dbReference type="CDD" id="cd18567">
    <property type="entry name" value="ABC_6TM_CvaB_RaxB_like"/>
    <property type="match status" value="1"/>
</dbReference>
<dbReference type="InterPro" id="IPR033838">
    <property type="entry name" value="CvaB_peptidase"/>
</dbReference>
<dbReference type="GO" id="GO:0016887">
    <property type="term" value="F:ATP hydrolysis activity"/>
    <property type="evidence" value="ECO:0007669"/>
    <property type="project" value="InterPro"/>
</dbReference>
<feature type="transmembrane region" description="Helical" evidence="8">
    <location>
        <begin position="233"/>
        <end position="254"/>
    </location>
</feature>
<dbReference type="PANTHER" id="PTHR43394:SF1">
    <property type="entry name" value="ATP-BINDING CASSETTE SUB-FAMILY B MEMBER 10, MITOCHONDRIAL"/>
    <property type="match status" value="1"/>
</dbReference>
<protein>
    <submittedName>
        <fullName evidence="12">Peptidase domain-containing ABC transporter</fullName>
    </submittedName>
</protein>
<dbReference type="PROSITE" id="PS50893">
    <property type="entry name" value="ABC_TRANSPORTER_2"/>
    <property type="match status" value="1"/>
</dbReference>
<dbReference type="GO" id="GO:0006508">
    <property type="term" value="P:proteolysis"/>
    <property type="evidence" value="ECO:0007669"/>
    <property type="project" value="InterPro"/>
</dbReference>
<dbReference type="InterPro" id="IPR039421">
    <property type="entry name" value="Type_1_exporter"/>
</dbReference>
<dbReference type="AlphaFoldDB" id="A0A545U4D9"/>
<dbReference type="RefSeq" id="WP_142903343.1">
    <property type="nucleotide sequence ID" value="NZ_ML660089.1"/>
</dbReference>
<keyword evidence="2 8" id="KW-0812">Transmembrane</keyword>
<keyword evidence="7 8" id="KW-0472">Membrane</keyword>
<dbReference type="Gene3D" id="3.90.70.10">
    <property type="entry name" value="Cysteine proteinases"/>
    <property type="match status" value="1"/>
</dbReference>
<evidence type="ECO:0000313" key="13">
    <source>
        <dbReference type="Proteomes" id="UP000319732"/>
    </source>
</evidence>
<feature type="transmembrane region" description="Helical" evidence="8">
    <location>
        <begin position="172"/>
        <end position="193"/>
    </location>
</feature>
<dbReference type="OrthoDB" id="9806127at2"/>
<comment type="caution">
    <text evidence="12">The sequence shown here is derived from an EMBL/GenBank/DDBJ whole genome shotgun (WGS) entry which is preliminary data.</text>
</comment>
<dbReference type="SUPFAM" id="SSF90123">
    <property type="entry name" value="ABC transporter transmembrane region"/>
    <property type="match status" value="1"/>
</dbReference>
<evidence type="ECO:0000256" key="8">
    <source>
        <dbReference type="SAM" id="Phobius"/>
    </source>
</evidence>
<evidence type="ECO:0000256" key="7">
    <source>
        <dbReference type="ARBA" id="ARBA00023136"/>
    </source>
</evidence>
<dbReference type="GO" id="GO:0008234">
    <property type="term" value="F:cysteine-type peptidase activity"/>
    <property type="evidence" value="ECO:0007669"/>
    <property type="project" value="InterPro"/>
</dbReference>
<evidence type="ECO:0000256" key="5">
    <source>
        <dbReference type="ARBA" id="ARBA00022840"/>
    </source>
</evidence>
<dbReference type="SMART" id="SM00382">
    <property type="entry name" value="AAA"/>
    <property type="match status" value="1"/>
</dbReference>
<reference evidence="12 13" key="1">
    <citation type="submission" date="2019-06" db="EMBL/GenBank/DDBJ databases">
        <title>Whole genome sequence for Cellvibrionaceae sp. R142.</title>
        <authorList>
            <person name="Wang G."/>
        </authorList>
    </citation>
    <scope>NUCLEOTIDE SEQUENCE [LARGE SCALE GENOMIC DNA]</scope>
    <source>
        <strain evidence="12 13">R142</strain>
    </source>
</reference>
<dbReference type="PROSITE" id="PS50929">
    <property type="entry name" value="ABC_TM1F"/>
    <property type="match status" value="1"/>
</dbReference>
<dbReference type="Gene3D" id="3.40.50.300">
    <property type="entry name" value="P-loop containing nucleotide triphosphate hydrolases"/>
    <property type="match status" value="1"/>
</dbReference>
<dbReference type="GO" id="GO:0005886">
    <property type="term" value="C:plasma membrane"/>
    <property type="evidence" value="ECO:0007669"/>
    <property type="project" value="UniProtKB-SubCell"/>
</dbReference>
<dbReference type="CDD" id="cd02419">
    <property type="entry name" value="Peptidase_C39C"/>
    <property type="match status" value="1"/>
</dbReference>
<gene>
    <name evidence="12" type="ORF">FKG94_06295</name>
</gene>
<evidence type="ECO:0000313" key="12">
    <source>
        <dbReference type="EMBL" id="TQV84263.1"/>
    </source>
</evidence>
<dbReference type="InterPro" id="IPR011527">
    <property type="entry name" value="ABC1_TM_dom"/>
</dbReference>
<dbReference type="Pfam" id="PF00005">
    <property type="entry name" value="ABC_tran"/>
    <property type="match status" value="1"/>
</dbReference>
<keyword evidence="4" id="KW-0378">Hydrolase</keyword>
<accession>A0A545U4D9</accession>
<dbReference type="Proteomes" id="UP000319732">
    <property type="component" value="Unassembled WGS sequence"/>
</dbReference>
<evidence type="ECO:0000256" key="4">
    <source>
        <dbReference type="ARBA" id="ARBA00022801"/>
    </source>
</evidence>
<dbReference type="PROSITE" id="PS50990">
    <property type="entry name" value="PEPTIDASE_C39"/>
    <property type="match status" value="1"/>
</dbReference>
<evidence type="ECO:0000259" key="11">
    <source>
        <dbReference type="PROSITE" id="PS50990"/>
    </source>
</evidence>
<dbReference type="InterPro" id="IPR036640">
    <property type="entry name" value="ABC1_TM_sf"/>
</dbReference>
<proteinExistence type="predicted"/>
<keyword evidence="13" id="KW-1185">Reference proteome</keyword>
<dbReference type="GO" id="GO:0015421">
    <property type="term" value="F:ABC-type oligopeptide transporter activity"/>
    <property type="evidence" value="ECO:0007669"/>
    <property type="project" value="TreeGrafter"/>
</dbReference>
<evidence type="ECO:0000259" key="10">
    <source>
        <dbReference type="PROSITE" id="PS50929"/>
    </source>
</evidence>
<feature type="domain" description="ABC transmembrane type-1" evidence="10">
    <location>
        <begin position="175"/>
        <end position="454"/>
    </location>
</feature>
<dbReference type="Pfam" id="PF03412">
    <property type="entry name" value="Peptidase_C39"/>
    <property type="match status" value="1"/>
</dbReference>
<keyword evidence="6 8" id="KW-1133">Transmembrane helix</keyword>
<evidence type="ECO:0000259" key="9">
    <source>
        <dbReference type="PROSITE" id="PS50893"/>
    </source>
</evidence>
<dbReference type="Gene3D" id="1.20.1560.10">
    <property type="entry name" value="ABC transporter type 1, transmembrane domain"/>
    <property type="match status" value="1"/>
</dbReference>
<name>A0A545U4D9_9GAMM</name>
<dbReference type="InterPro" id="IPR005074">
    <property type="entry name" value="Peptidase_C39"/>
</dbReference>
<dbReference type="GO" id="GO:0005524">
    <property type="term" value="F:ATP binding"/>
    <property type="evidence" value="ECO:0007669"/>
    <property type="project" value="UniProtKB-KW"/>
</dbReference>
<keyword evidence="3" id="KW-0547">Nucleotide-binding</keyword>
<evidence type="ECO:0000256" key="1">
    <source>
        <dbReference type="ARBA" id="ARBA00004651"/>
    </source>
</evidence>
<dbReference type="PANTHER" id="PTHR43394">
    <property type="entry name" value="ATP-DEPENDENT PERMEASE MDL1, MITOCHONDRIAL"/>
    <property type="match status" value="1"/>
</dbReference>
<feature type="domain" description="ABC transporter" evidence="9">
    <location>
        <begin position="488"/>
        <end position="716"/>
    </location>
</feature>
<sequence>MSDSVLGKLKFGSRHSLPVVLQGEASECGLASICMIANYYGHNIDLVSLRRKYPISLKGATLKQLVNIANMLHLSGRTLKVELDELKRLNTPVILHWNMNHFVVLASVNRNGITIHDPGKGLVNLTWKEASRSFTGIALELRPTDEFKEKDEEASLGFSVLWSSVTGLNGSILQILILSLLLQLFVLIFPYFIKLVVDNVIVTNDRNFLVILGVGFTLLTLMRVFTQAFRSWVIVYLRTILNIQLITNLFRHLLRLPMGWFGKRFVGDIISRFSSLDYIKDLLSEGFVEGIIDGAMAVLTLTMMYIFSPTLATISLIAVTLYVVSRLVLYQPMRNRTKEGIQLKAVATGMFYESVRSVQPIKVFSGESISQAKLENANAEWMNADIKLGRLEITQATFKELLYGLELVLIIWIGAYLVLGGDITLGVFFAFLSYRQQFAMSTQTLLDKIIQFRMMGLHLSRIADIALEDQEEALETEFPAPTNVMGKIEVENLSYRYNENEPYIFENLSFTIEAGECVVIVAPSGFGKTTLMKVLMGLLKASGGSVLVDGRDITQIGLNNYRQMTSAVMQGDYLLSGSIGDNISFFAVEQDMELLEAASRDACIYDDIMAMPMGFNTLAGDMGSTLSGGQVQRVLLARALYKQPKILYLDEASSALDVNTEKKINMVLKNMGITRIMIAHRKETIDMADRVIDILHLKREQEENQKKSTGSTKLEVVK</sequence>
<dbReference type="InterPro" id="IPR003593">
    <property type="entry name" value="AAA+_ATPase"/>
</dbReference>
<dbReference type="InterPro" id="IPR027417">
    <property type="entry name" value="P-loop_NTPase"/>
</dbReference>
<feature type="transmembrane region" description="Helical" evidence="8">
    <location>
        <begin position="306"/>
        <end position="329"/>
    </location>
</feature>
<dbReference type="SUPFAM" id="SSF52540">
    <property type="entry name" value="P-loop containing nucleoside triphosphate hydrolases"/>
    <property type="match status" value="1"/>
</dbReference>